<reference evidence="2 3" key="1">
    <citation type="journal article" date="2007" name="Nature">
        <title>Evolution of genes and genomes on the Drosophila phylogeny.</title>
        <authorList>
            <consortium name="Drosophila 12 Genomes Consortium"/>
            <person name="Clark A.G."/>
            <person name="Eisen M.B."/>
            <person name="Smith D.R."/>
            <person name="Bergman C.M."/>
            <person name="Oliver B."/>
            <person name="Markow T.A."/>
            <person name="Kaufman T.C."/>
            <person name="Kellis M."/>
            <person name="Gelbart W."/>
            <person name="Iyer V.N."/>
            <person name="Pollard D.A."/>
            <person name="Sackton T.B."/>
            <person name="Larracuente A.M."/>
            <person name="Singh N.D."/>
            <person name="Abad J.P."/>
            <person name="Abt D.N."/>
            <person name="Adryan B."/>
            <person name="Aguade M."/>
            <person name="Akashi H."/>
            <person name="Anderson W.W."/>
            <person name="Aquadro C.F."/>
            <person name="Ardell D.H."/>
            <person name="Arguello R."/>
            <person name="Artieri C.G."/>
            <person name="Barbash D.A."/>
            <person name="Barker D."/>
            <person name="Barsanti P."/>
            <person name="Batterham P."/>
            <person name="Batzoglou S."/>
            <person name="Begun D."/>
            <person name="Bhutkar A."/>
            <person name="Blanco E."/>
            <person name="Bosak S.A."/>
            <person name="Bradley R.K."/>
            <person name="Brand A.D."/>
            <person name="Brent M.R."/>
            <person name="Brooks A.N."/>
            <person name="Brown R.H."/>
            <person name="Butlin R.K."/>
            <person name="Caggese C."/>
            <person name="Calvi B.R."/>
            <person name="Bernardo de Carvalho A."/>
            <person name="Caspi A."/>
            <person name="Castrezana S."/>
            <person name="Celniker S.E."/>
            <person name="Chang J.L."/>
            <person name="Chapple C."/>
            <person name="Chatterji S."/>
            <person name="Chinwalla A."/>
            <person name="Civetta A."/>
            <person name="Clifton S.W."/>
            <person name="Comeron J.M."/>
            <person name="Costello J.C."/>
            <person name="Coyne J.A."/>
            <person name="Daub J."/>
            <person name="David R.G."/>
            <person name="Delcher A.L."/>
            <person name="Delehaunty K."/>
            <person name="Do C.B."/>
            <person name="Ebling H."/>
            <person name="Edwards K."/>
            <person name="Eickbush T."/>
            <person name="Evans J.D."/>
            <person name="Filipski A."/>
            <person name="Findeiss S."/>
            <person name="Freyhult E."/>
            <person name="Fulton L."/>
            <person name="Fulton R."/>
            <person name="Garcia A.C."/>
            <person name="Gardiner A."/>
            <person name="Garfield D.A."/>
            <person name="Garvin B.E."/>
            <person name="Gibson G."/>
            <person name="Gilbert D."/>
            <person name="Gnerre S."/>
            <person name="Godfrey J."/>
            <person name="Good R."/>
            <person name="Gotea V."/>
            <person name="Gravely B."/>
            <person name="Greenberg A.J."/>
            <person name="Griffiths-Jones S."/>
            <person name="Gross S."/>
            <person name="Guigo R."/>
            <person name="Gustafson E.A."/>
            <person name="Haerty W."/>
            <person name="Hahn M.W."/>
            <person name="Halligan D.L."/>
            <person name="Halpern A.L."/>
            <person name="Halter G.M."/>
            <person name="Han M.V."/>
            <person name="Heger A."/>
            <person name="Hillier L."/>
            <person name="Hinrichs A.S."/>
            <person name="Holmes I."/>
            <person name="Hoskins R.A."/>
            <person name="Hubisz M.J."/>
            <person name="Hultmark D."/>
            <person name="Huntley M.A."/>
            <person name="Jaffe D.B."/>
            <person name="Jagadeeshan S."/>
            <person name="Jeck W.R."/>
            <person name="Johnson J."/>
            <person name="Jones C.D."/>
            <person name="Jordan W.C."/>
            <person name="Karpen G.H."/>
            <person name="Kataoka E."/>
            <person name="Keightley P.D."/>
            <person name="Kheradpour P."/>
            <person name="Kirkness E.F."/>
            <person name="Koerich L.B."/>
            <person name="Kristiansen K."/>
            <person name="Kudrna D."/>
            <person name="Kulathinal R.J."/>
            <person name="Kumar S."/>
            <person name="Kwok R."/>
            <person name="Lander E."/>
            <person name="Langley C.H."/>
            <person name="Lapoint R."/>
            <person name="Lazzaro B.P."/>
            <person name="Lee S.J."/>
            <person name="Levesque L."/>
            <person name="Li R."/>
            <person name="Lin C.F."/>
            <person name="Lin M.F."/>
            <person name="Lindblad-Toh K."/>
            <person name="Llopart A."/>
            <person name="Long M."/>
            <person name="Low L."/>
            <person name="Lozovsky E."/>
            <person name="Lu J."/>
            <person name="Luo M."/>
            <person name="Machado C.A."/>
            <person name="Makalowski W."/>
            <person name="Marzo M."/>
            <person name="Matsuda M."/>
            <person name="Matzkin L."/>
            <person name="McAllister B."/>
            <person name="McBride C.S."/>
            <person name="McKernan B."/>
            <person name="McKernan K."/>
            <person name="Mendez-Lago M."/>
            <person name="Minx P."/>
            <person name="Mollenhauer M.U."/>
            <person name="Montooth K."/>
            <person name="Mount S.M."/>
            <person name="Mu X."/>
            <person name="Myers E."/>
            <person name="Negre B."/>
            <person name="Newfeld S."/>
            <person name="Nielsen R."/>
            <person name="Noor M.A."/>
            <person name="O'Grady P."/>
            <person name="Pachter L."/>
            <person name="Papaceit M."/>
            <person name="Parisi M.J."/>
            <person name="Parisi M."/>
            <person name="Parts L."/>
            <person name="Pedersen J.S."/>
            <person name="Pesole G."/>
            <person name="Phillippy A.M."/>
            <person name="Ponting C.P."/>
            <person name="Pop M."/>
            <person name="Porcelli D."/>
            <person name="Powell J.R."/>
            <person name="Prohaska S."/>
            <person name="Pruitt K."/>
            <person name="Puig M."/>
            <person name="Quesneville H."/>
            <person name="Ram K.R."/>
            <person name="Rand D."/>
            <person name="Rasmussen M.D."/>
            <person name="Reed L.K."/>
            <person name="Reenan R."/>
            <person name="Reily A."/>
            <person name="Remington K.A."/>
            <person name="Rieger T.T."/>
            <person name="Ritchie M.G."/>
            <person name="Robin C."/>
            <person name="Rogers Y.H."/>
            <person name="Rohde C."/>
            <person name="Rozas J."/>
            <person name="Rubenfield M.J."/>
            <person name="Ruiz A."/>
            <person name="Russo S."/>
            <person name="Salzberg S.L."/>
            <person name="Sanchez-Gracia A."/>
            <person name="Saranga D.J."/>
            <person name="Sato H."/>
            <person name="Schaeffer S.W."/>
            <person name="Schatz M.C."/>
            <person name="Schlenke T."/>
            <person name="Schwartz R."/>
            <person name="Segarra C."/>
            <person name="Singh R.S."/>
            <person name="Sirot L."/>
            <person name="Sirota M."/>
            <person name="Sisneros N.B."/>
            <person name="Smith C.D."/>
            <person name="Smith T.F."/>
            <person name="Spieth J."/>
            <person name="Stage D.E."/>
            <person name="Stark A."/>
            <person name="Stephan W."/>
            <person name="Strausberg R.L."/>
            <person name="Strempel S."/>
            <person name="Sturgill D."/>
            <person name="Sutton G."/>
            <person name="Sutton G.G."/>
            <person name="Tao W."/>
            <person name="Teichmann S."/>
            <person name="Tobari Y.N."/>
            <person name="Tomimura Y."/>
            <person name="Tsolas J.M."/>
            <person name="Valente V.L."/>
            <person name="Venter E."/>
            <person name="Venter J.C."/>
            <person name="Vicario S."/>
            <person name="Vieira F.G."/>
            <person name="Vilella A.J."/>
            <person name="Villasante A."/>
            <person name="Walenz B."/>
            <person name="Wang J."/>
            <person name="Wasserman M."/>
            <person name="Watts T."/>
            <person name="Wilson D."/>
            <person name="Wilson R.K."/>
            <person name="Wing R.A."/>
            <person name="Wolfner M.F."/>
            <person name="Wong A."/>
            <person name="Wong G.K."/>
            <person name="Wu C.I."/>
            <person name="Wu G."/>
            <person name="Yamamoto D."/>
            <person name="Yang H.P."/>
            <person name="Yang S.P."/>
            <person name="Yorke J.A."/>
            <person name="Yoshida K."/>
            <person name="Zdobnov E."/>
            <person name="Zhang P."/>
            <person name="Zhang Y."/>
            <person name="Zimin A.V."/>
            <person name="Baldwin J."/>
            <person name="Abdouelleil A."/>
            <person name="Abdulkadir J."/>
            <person name="Abebe A."/>
            <person name="Abera B."/>
            <person name="Abreu J."/>
            <person name="Acer S.C."/>
            <person name="Aftuck L."/>
            <person name="Alexander A."/>
            <person name="An P."/>
            <person name="Anderson E."/>
            <person name="Anderson S."/>
            <person name="Arachi H."/>
            <person name="Azer M."/>
            <person name="Bachantsang P."/>
            <person name="Barry A."/>
            <person name="Bayul T."/>
            <person name="Berlin A."/>
            <person name="Bessette D."/>
            <person name="Bloom T."/>
            <person name="Blye J."/>
            <person name="Boguslavskiy L."/>
            <person name="Bonnet C."/>
            <person name="Boukhgalter B."/>
            <person name="Bourzgui I."/>
            <person name="Brown A."/>
            <person name="Cahill P."/>
            <person name="Channer S."/>
            <person name="Cheshatsang Y."/>
            <person name="Chuda L."/>
            <person name="Citroen M."/>
            <person name="Collymore A."/>
            <person name="Cooke P."/>
            <person name="Costello M."/>
            <person name="D'Aco K."/>
            <person name="Daza R."/>
            <person name="De Haan G."/>
            <person name="DeGray S."/>
            <person name="DeMaso C."/>
            <person name="Dhargay N."/>
            <person name="Dooley K."/>
            <person name="Dooley E."/>
            <person name="Doricent M."/>
            <person name="Dorje P."/>
            <person name="Dorjee K."/>
            <person name="Dupes A."/>
            <person name="Elong R."/>
            <person name="Falk J."/>
            <person name="Farina A."/>
            <person name="Faro S."/>
            <person name="Ferguson D."/>
            <person name="Fisher S."/>
            <person name="Foley C.D."/>
            <person name="Franke A."/>
            <person name="Friedrich D."/>
            <person name="Gadbois L."/>
            <person name="Gearin G."/>
            <person name="Gearin C.R."/>
            <person name="Giannoukos G."/>
            <person name="Goode T."/>
            <person name="Graham J."/>
            <person name="Grandbois E."/>
            <person name="Grewal S."/>
            <person name="Gyaltsen K."/>
            <person name="Hafez N."/>
            <person name="Hagos B."/>
            <person name="Hall J."/>
            <person name="Henson C."/>
            <person name="Hollinger A."/>
            <person name="Honan T."/>
            <person name="Huard M.D."/>
            <person name="Hughes L."/>
            <person name="Hurhula B."/>
            <person name="Husby M.E."/>
            <person name="Kamat A."/>
            <person name="Kanga B."/>
            <person name="Kashin S."/>
            <person name="Khazanovich D."/>
            <person name="Kisner P."/>
            <person name="Lance K."/>
            <person name="Lara M."/>
            <person name="Lee W."/>
            <person name="Lennon N."/>
            <person name="Letendre F."/>
            <person name="LeVine R."/>
            <person name="Lipovsky A."/>
            <person name="Liu X."/>
            <person name="Liu J."/>
            <person name="Liu S."/>
            <person name="Lokyitsang T."/>
            <person name="Lokyitsang Y."/>
            <person name="Lubonja R."/>
            <person name="Lui A."/>
            <person name="MacDonald P."/>
            <person name="Magnisalis V."/>
            <person name="Maru K."/>
            <person name="Matthews C."/>
            <person name="McCusker W."/>
            <person name="McDonough S."/>
            <person name="Mehta T."/>
            <person name="Meldrim J."/>
            <person name="Meneus L."/>
            <person name="Mihai O."/>
            <person name="Mihalev A."/>
            <person name="Mihova T."/>
            <person name="Mittelman R."/>
            <person name="Mlenga V."/>
            <person name="Montmayeur A."/>
            <person name="Mulrain L."/>
            <person name="Navidi A."/>
            <person name="Naylor J."/>
            <person name="Negash T."/>
            <person name="Nguyen T."/>
            <person name="Nguyen N."/>
            <person name="Nicol R."/>
            <person name="Norbu C."/>
            <person name="Norbu N."/>
            <person name="Novod N."/>
            <person name="O'Neill B."/>
            <person name="Osman S."/>
            <person name="Markiewicz E."/>
            <person name="Oyono O.L."/>
            <person name="Patti C."/>
            <person name="Phunkhang P."/>
            <person name="Pierre F."/>
            <person name="Priest M."/>
            <person name="Raghuraman S."/>
            <person name="Rege F."/>
            <person name="Reyes R."/>
            <person name="Rise C."/>
            <person name="Rogov P."/>
            <person name="Ross K."/>
            <person name="Ryan E."/>
            <person name="Settipalli S."/>
            <person name="Shea T."/>
            <person name="Sherpa N."/>
            <person name="Shi L."/>
            <person name="Shih D."/>
            <person name="Sparrow T."/>
            <person name="Spaulding J."/>
            <person name="Stalker J."/>
            <person name="Stange-Thomann N."/>
            <person name="Stavropoulos S."/>
            <person name="Stone C."/>
            <person name="Strader C."/>
            <person name="Tesfaye S."/>
            <person name="Thomson T."/>
            <person name="Thoulutsang Y."/>
            <person name="Thoulutsang D."/>
            <person name="Topham K."/>
            <person name="Topping I."/>
            <person name="Tsamla T."/>
            <person name="Vassiliev H."/>
            <person name="Vo A."/>
            <person name="Wangchuk T."/>
            <person name="Wangdi T."/>
            <person name="Weiand M."/>
            <person name="Wilkinson J."/>
            <person name="Wilson A."/>
            <person name="Yadav S."/>
            <person name="Young G."/>
            <person name="Yu Q."/>
            <person name="Zembek L."/>
            <person name="Zhong D."/>
            <person name="Zimmer A."/>
            <person name="Zwirko Z."/>
            <person name="Jaffe D.B."/>
            <person name="Alvarez P."/>
            <person name="Brockman W."/>
            <person name="Butler J."/>
            <person name="Chin C."/>
            <person name="Gnerre S."/>
            <person name="Grabherr M."/>
            <person name="Kleber M."/>
            <person name="Mauceli E."/>
            <person name="MacCallum I."/>
        </authorList>
    </citation>
    <scope>NUCLEOTIDE SEQUENCE [LARGE SCALE GENOMIC DNA]</scope>
    <source>
        <strain evidence="3">Tucson 15010-1051.87</strain>
    </source>
</reference>
<keyword evidence="3" id="KW-1185">Reference proteome</keyword>
<gene>
    <name evidence="2" type="primary">Dvir\GJ11724</name>
    <name evidence="2" type="ORF">Dvir_GJ11724</name>
</gene>
<dbReference type="GO" id="GO:0090730">
    <property type="term" value="C:Las1 complex"/>
    <property type="evidence" value="ECO:0007669"/>
    <property type="project" value="InterPro"/>
</dbReference>
<dbReference type="STRING" id="7244.B4LEH2"/>
<evidence type="ECO:0000313" key="3">
    <source>
        <dbReference type="Proteomes" id="UP000008792"/>
    </source>
</evidence>
<dbReference type="PhylomeDB" id="B4LEH2"/>
<protein>
    <submittedName>
        <fullName evidence="2">Uncharacterized protein, isoform A</fullName>
    </submittedName>
</protein>
<dbReference type="Pfam" id="PF04031">
    <property type="entry name" value="Las1"/>
    <property type="match status" value="1"/>
</dbReference>
<dbReference type="GO" id="GO:0000470">
    <property type="term" value="P:maturation of LSU-rRNA"/>
    <property type="evidence" value="ECO:0007669"/>
    <property type="project" value="TreeGrafter"/>
</dbReference>
<dbReference type="PANTHER" id="PTHR15002">
    <property type="entry name" value="RIBOSOMAL BIOGENESIS PROTEIN LAS1L"/>
    <property type="match status" value="1"/>
</dbReference>
<dbReference type="InParanoid" id="B4LEH2"/>
<dbReference type="PANTHER" id="PTHR15002:SF0">
    <property type="entry name" value="RIBOSOMAL BIOGENESIS PROTEIN LAS1L"/>
    <property type="match status" value="1"/>
</dbReference>
<dbReference type="GO" id="GO:0030687">
    <property type="term" value="C:preribosome, large subunit precursor"/>
    <property type="evidence" value="ECO:0007669"/>
    <property type="project" value="TreeGrafter"/>
</dbReference>
<dbReference type="GO" id="GO:0004519">
    <property type="term" value="F:endonuclease activity"/>
    <property type="evidence" value="ECO:0007669"/>
    <property type="project" value="InterPro"/>
</dbReference>
<dbReference type="InterPro" id="IPR007174">
    <property type="entry name" value="Las1"/>
</dbReference>
<organism evidence="2 3">
    <name type="scientific">Drosophila virilis</name>
    <name type="common">Fruit fly</name>
    <dbReference type="NCBI Taxonomy" id="7244"/>
    <lineage>
        <taxon>Eukaryota</taxon>
        <taxon>Metazoa</taxon>
        <taxon>Ecdysozoa</taxon>
        <taxon>Arthropoda</taxon>
        <taxon>Hexapoda</taxon>
        <taxon>Insecta</taxon>
        <taxon>Pterygota</taxon>
        <taxon>Neoptera</taxon>
        <taxon>Endopterygota</taxon>
        <taxon>Diptera</taxon>
        <taxon>Brachycera</taxon>
        <taxon>Muscomorpha</taxon>
        <taxon>Ephydroidea</taxon>
        <taxon>Drosophilidae</taxon>
        <taxon>Drosophila</taxon>
    </lineage>
</organism>
<dbReference type="HOGENOM" id="CLU_038008_0_0_1"/>
<sequence length="527" mass="60031">MLLPNNKKPSAKRKHAEDSPTAAPVSSPAKKRMVVTPWRDTTEFSTVYEWLFAKQTTPANCRKALSQMRIWNLRRGSLCPASVLATAVLVRAQLEDKQGSTNIQPTYASAFTRFFNFMSSIMQNYNISSMYTTARQLGLQSFIVDLRHLCAHGQELPPTVVLRHTAAHCLEWLRNFYWLPQCESMSNLDAPKLQRKDKAKFQNELEILFEMFDLALECQLKGAQKLKSVSKLKPSAEFNKIRVYCSSRKLKTTREIMDTVVTELGTAVKRQTSSMKDLLDIYMTGILKMNYLLGAGLSHSEDEDLVIEATQGLFRLLAMQGYIENLFVAFVQLTENSNADDERRRGASYWATKMLQTFGMLSRMKRMYKEELDMNSKLKPVDFSTLNKSKISKTMRALLIHSGVDLALTLVFGECPKKPRSWVFEREFLMNRLDPLNIHSAPVLKGLLPLVVPPLTDEQLEDFSKQCNLKLQDTNGEQKIIVDKQSTDITKNGSQHKPEDDVFGIWSIEKEKNWSMCALGVLPTTLN</sequence>
<evidence type="ECO:0000256" key="1">
    <source>
        <dbReference type="SAM" id="MobiDB-lite"/>
    </source>
</evidence>
<dbReference type="EMBL" id="CH940647">
    <property type="protein sequence ID" value="EDW70148.1"/>
    <property type="molecule type" value="Genomic_DNA"/>
</dbReference>
<dbReference type="OMA" id="KMEYFLG"/>
<feature type="region of interest" description="Disordered" evidence="1">
    <location>
        <begin position="1"/>
        <end position="32"/>
    </location>
</feature>
<dbReference type="FunCoup" id="B4LEH2">
    <property type="interactions" value="13"/>
</dbReference>
<name>B4LEH2_DROVI</name>
<dbReference type="Proteomes" id="UP000008792">
    <property type="component" value="Unassembled WGS sequence"/>
</dbReference>
<dbReference type="AlphaFoldDB" id="B4LEH2"/>
<dbReference type="eggNOG" id="KOG2425">
    <property type="taxonomic scope" value="Eukaryota"/>
</dbReference>
<dbReference type="GO" id="GO:0000460">
    <property type="term" value="P:maturation of 5.8S rRNA"/>
    <property type="evidence" value="ECO:0007669"/>
    <property type="project" value="TreeGrafter"/>
</dbReference>
<proteinExistence type="predicted"/>
<evidence type="ECO:0000313" key="2">
    <source>
        <dbReference type="EMBL" id="EDW70148.1"/>
    </source>
</evidence>
<dbReference type="KEGG" id="dvi:6623644"/>
<accession>B4LEH2</accession>
<dbReference type="OrthoDB" id="10263222at2759"/>